<sequence>MALNAIVKPQKLAALAAEVIEQSLVLPGLFQRSGFEQFRGAENDTVHVRVPGILPAHEIANFRAERTSSIQFDAFTERKISLTFSGNTYSATKLQDEQRDWDSIEWARVIRSQAEAVARALEDKAVALVTGQSYLATIGGTGVPQRTIRQSLIKLRAAANRLRMPTGQRNFVIGSAVEEAILADDHLVLADAVGQDIASASVREATIGRLYGMNIVVSQEIPADQGYLFVPSAFVMSTAAPSVPQSGIGGSAAARSVAARWVLDYDPTVLAERSVINTYNGVRSVKDVVLNAGRSDVIREGDTVGEFLVRAIAYDLDATADVLPDADNNADPSGVGGTPAAGSLLDQLVAATGVGTPFTP</sequence>
<dbReference type="PATRIC" id="fig|369723.5.peg.551"/>
<evidence type="ECO:0008006" key="3">
    <source>
        <dbReference type="Google" id="ProtNLM"/>
    </source>
</evidence>
<keyword evidence="2" id="KW-1185">Reference proteome</keyword>
<organism evidence="1 2">
    <name type="scientific">Salinispora tropica (strain ATCC BAA-916 / DSM 44818 / JCM 13857 / NBRC 105044 / CNB-440)</name>
    <dbReference type="NCBI Taxonomy" id="369723"/>
    <lineage>
        <taxon>Bacteria</taxon>
        <taxon>Bacillati</taxon>
        <taxon>Actinomycetota</taxon>
        <taxon>Actinomycetes</taxon>
        <taxon>Micromonosporales</taxon>
        <taxon>Micromonosporaceae</taxon>
        <taxon>Salinispora</taxon>
    </lineage>
</organism>
<name>A4X2C4_SALTO</name>
<gene>
    <name evidence="1" type="ordered locus">Strop_0541</name>
</gene>
<dbReference type="KEGG" id="stp:Strop_0541"/>
<dbReference type="HOGENOM" id="CLU_053841_0_0_11"/>
<dbReference type="Proteomes" id="UP000000235">
    <property type="component" value="Chromosome"/>
</dbReference>
<dbReference type="STRING" id="369723.Strop_0541"/>
<evidence type="ECO:0000313" key="1">
    <source>
        <dbReference type="EMBL" id="ABP53024.1"/>
    </source>
</evidence>
<dbReference type="eggNOG" id="ENOG502ZC7X">
    <property type="taxonomic scope" value="Bacteria"/>
</dbReference>
<accession>A4X2C4</accession>
<dbReference type="AlphaFoldDB" id="A4X2C4"/>
<dbReference type="EMBL" id="CP000667">
    <property type="protein sequence ID" value="ABP53024.1"/>
    <property type="molecule type" value="Genomic_DNA"/>
</dbReference>
<reference evidence="2" key="1">
    <citation type="journal article" date="2007" name="Proc. Natl. Acad. Sci. U.S.A.">
        <title>Genome sequencing reveals complex secondary metabolome in the marine actinomycete Salinispora tropica.</title>
        <authorList>
            <person name="Udwary D.W."/>
            <person name="Zeigler L."/>
            <person name="Asolkar R.N."/>
            <person name="Singan V."/>
            <person name="Lapidus A."/>
            <person name="Fenical W."/>
            <person name="Jensen P.R."/>
            <person name="Moore B.S."/>
        </authorList>
    </citation>
    <scope>NUCLEOTIDE SEQUENCE [LARGE SCALE GENOMIC DNA]</scope>
    <source>
        <strain evidence="2">ATCC BAA-916 / DSM 44818 / CNB-440</strain>
    </source>
</reference>
<evidence type="ECO:0000313" key="2">
    <source>
        <dbReference type="Proteomes" id="UP000000235"/>
    </source>
</evidence>
<proteinExistence type="predicted"/>
<protein>
    <recommendedName>
        <fullName evidence="3">Major capsid protein</fullName>
    </recommendedName>
</protein>
<dbReference type="RefSeq" id="WP_011904458.1">
    <property type="nucleotide sequence ID" value="NC_009380.1"/>
</dbReference>